<evidence type="ECO:0000256" key="2">
    <source>
        <dbReference type="ARBA" id="ARBA00007553"/>
    </source>
</evidence>
<dbReference type="InterPro" id="IPR002502">
    <property type="entry name" value="Amidase_domain"/>
</dbReference>
<reference evidence="9" key="1">
    <citation type="submission" date="2017-05" db="EMBL/GenBank/DDBJ databases">
        <authorList>
            <person name="Varghese N."/>
            <person name="Submissions S."/>
        </authorList>
    </citation>
    <scope>NUCLEOTIDE SEQUENCE</scope>
    <source>
        <strain evidence="9">DSM 45262</strain>
    </source>
</reference>
<accession>A0AA45WQT9</accession>
<evidence type="ECO:0000256" key="3">
    <source>
        <dbReference type="ARBA" id="ARBA00011901"/>
    </source>
</evidence>
<dbReference type="InterPro" id="IPR036366">
    <property type="entry name" value="PGBDSf"/>
</dbReference>
<dbReference type="EMBL" id="FXTU01000005">
    <property type="protein sequence ID" value="SMP27447.1"/>
    <property type="molecule type" value="Genomic_DNA"/>
</dbReference>
<dbReference type="InterPro" id="IPR036365">
    <property type="entry name" value="PGBD-like_sf"/>
</dbReference>
<dbReference type="Gene3D" id="1.10.101.10">
    <property type="entry name" value="PGBD-like superfamily/PGBD"/>
    <property type="match status" value="1"/>
</dbReference>
<dbReference type="SUPFAM" id="SSF55846">
    <property type="entry name" value="N-acetylmuramoyl-L-alanine amidase-like"/>
    <property type="match status" value="1"/>
</dbReference>
<dbReference type="GO" id="GO:0009254">
    <property type="term" value="P:peptidoglycan turnover"/>
    <property type="evidence" value="ECO:0007669"/>
    <property type="project" value="TreeGrafter"/>
</dbReference>
<evidence type="ECO:0000256" key="1">
    <source>
        <dbReference type="ARBA" id="ARBA00001561"/>
    </source>
</evidence>
<keyword evidence="4" id="KW-0378">Hydrolase</keyword>
<organism evidence="9 10">
    <name type="scientific">Laceyella tengchongensis</name>
    <dbReference type="NCBI Taxonomy" id="574699"/>
    <lineage>
        <taxon>Bacteria</taxon>
        <taxon>Bacillati</taxon>
        <taxon>Bacillota</taxon>
        <taxon>Bacilli</taxon>
        <taxon>Bacillales</taxon>
        <taxon>Thermoactinomycetaceae</taxon>
        <taxon>Laceyella</taxon>
    </lineage>
</organism>
<dbReference type="PANTHER" id="PTHR30417">
    <property type="entry name" value="N-ACETYLMURAMOYL-L-ALANINE AMIDASE AMID"/>
    <property type="match status" value="1"/>
</dbReference>
<dbReference type="Pfam" id="PF01510">
    <property type="entry name" value="Amidase_2"/>
    <property type="match status" value="1"/>
</dbReference>
<dbReference type="GO" id="GO:0008745">
    <property type="term" value="F:N-acetylmuramoyl-L-alanine amidase activity"/>
    <property type="evidence" value="ECO:0007669"/>
    <property type="project" value="UniProtKB-EC"/>
</dbReference>
<evidence type="ECO:0000313" key="9">
    <source>
        <dbReference type="EMBL" id="SMP27447.1"/>
    </source>
</evidence>
<dbReference type="InterPro" id="IPR002477">
    <property type="entry name" value="Peptidoglycan-bd-like"/>
</dbReference>
<dbReference type="Gene3D" id="3.40.80.10">
    <property type="entry name" value="Peptidoglycan recognition protein-like"/>
    <property type="match status" value="1"/>
</dbReference>
<evidence type="ECO:0000256" key="7">
    <source>
        <dbReference type="ARBA" id="ARBA00023316"/>
    </source>
</evidence>
<dbReference type="InterPro" id="IPR051206">
    <property type="entry name" value="NAMLAA_amidase_2"/>
</dbReference>
<comment type="catalytic activity">
    <reaction evidence="1">
        <text>Hydrolyzes the link between N-acetylmuramoyl residues and L-amino acid residues in certain cell-wall glycopeptides.</text>
        <dbReference type="EC" id="3.5.1.28"/>
    </reaction>
</comment>
<keyword evidence="10" id="KW-1185">Reference proteome</keyword>
<protein>
    <recommendedName>
        <fullName evidence="3">N-acetylmuramoyl-L-alanine amidase</fullName>
        <ecNumber evidence="3">3.5.1.28</ecNumber>
    </recommendedName>
</protein>
<dbReference type="GO" id="GO:0071555">
    <property type="term" value="P:cell wall organization"/>
    <property type="evidence" value="ECO:0007669"/>
    <property type="project" value="UniProtKB-KW"/>
</dbReference>
<comment type="similarity">
    <text evidence="2">Belongs to the N-acetylmuramoyl-L-alanine amidase 2 family.</text>
</comment>
<evidence type="ECO:0000259" key="8">
    <source>
        <dbReference type="SMART" id="SM00644"/>
    </source>
</evidence>
<evidence type="ECO:0000313" key="10">
    <source>
        <dbReference type="Proteomes" id="UP001157946"/>
    </source>
</evidence>
<dbReference type="EC" id="3.5.1.28" evidence="3"/>
<evidence type="ECO:0000256" key="6">
    <source>
        <dbReference type="ARBA" id="ARBA00023287"/>
    </source>
</evidence>
<dbReference type="Proteomes" id="UP001157946">
    <property type="component" value="Unassembled WGS sequence"/>
</dbReference>
<dbReference type="Pfam" id="PF01471">
    <property type="entry name" value="PG_binding_1"/>
    <property type="match status" value="1"/>
</dbReference>
<dbReference type="SMART" id="SM00644">
    <property type="entry name" value="Ami_2"/>
    <property type="match status" value="1"/>
</dbReference>
<keyword evidence="7" id="KW-0961">Cell wall biogenesis/degradation</keyword>
<dbReference type="AlphaFoldDB" id="A0AA45WQT9"/>
<dbReference type="GO" id="GO:0030420">
    <property type="term" value="P:establishment of competence for transformation"/>
    <property type="evidence" value="ECO:0007669"/>
    <property type="project" value="UniProtKB-KW"/>
</dbReference>
<keyword evidence="6" id="KW-0178">Competence</keyword>
<name>A0AA45WQT9_9BACL</name>
<evidence type="ECO:0000256" key="4">
    <source>
        <dbReference type="ARBA" id="ARBA00022801"/>
    </source>
</evidence>
<dbReference type="InterPro" id="IPR036505">
    <property type="entry name" value="Amidase/PGRP_sf"/>
</dbReference>
<feature type="domain" description="N-acetylmuramoyl-L-alanine amidase" evidence="8">
    <location>
        <begin position="11"/>
        <end position="158"/>
    </location>
</feature>
<proteinExistence type="inferred from homology"/>
<dbReference type="RefSeq" id="WP_284724481.1">
    <property type="nucleotide sequence ID" value="NZ_FXTU01000005.1"/>
</dbReference>
<evidence type="ECO:0000256" key="5">
    <source>
        <dbReference type="ARBA" id="ARBA00022969"/>
    </source>
</evidence>
<dbReference type="PANTHER" id="PTHR30417:SF11">
    <property type="entry name" value="N-ACETYLMURAMOYL-L-ALANINE AMIDASE XLYA"/>
    <property type="match status" value="1"/>
</dbReference>
<dbReference type="SUPFAM" id="SSF47090">
    <property type="entry name" value="PGBD-like"/>
    <property type="match status" value="1"/>
</dbReference>
<comment type="caution">
    <text evidence="9">The sequence shown here is derived from an EMBL/GenBank/DDBJ whole genome shotgun (WGS) entry which is preliminary data.</text>
</comment>
<gene>
    <name evidence="9" type="ORF">SAMN06265361_105266</name>
</gene>
<sequence length="233" mass="25945">MNIQQQWIPVAHRHIRPRITMKPEYITIHETANTAKGADAQAHARLLARGNTRTASWHFTVDDKRIIQHIPENQVAWHAGDGRNGPGNRKSIGIEICVNADGDFVRAQENAIRLVRMLMNKYKIPVSRVVPHKHWSGKNCPANLLKQWPSFIARVRQGGSASPATGSGLRRLLKVTRPMMRGDDIKKVQERLGVPADGIYGPVTKRAVQAFQKTRGLAVDGIVGPQTWGALFP</sequence>
<dbReference type="GO" id="GO:0030435">
    <property type="term" value="P:sporulation resulting in formation of a cellular spore"/>
    <property type="evidence" value="ECO:0007669"/>
    <property type="project" value="UniProtKB-KW"/>
</dbReference>
<dbReference type="CDD" id="cd06583">
    <property type="entry name" value="PGRP"/>
    <property type="match status" value="1"/>
</dbReference>
<keyword evidence="5" id="KW-0749">Sporulation</keyword>
<dbReference type="GO" id="GO:0009253">
    <property type="term" value="P:peptidoglycan catabolic process"/>
    <property type="evidence" value="ECO:0007669"/>
    <property type="project" value="InterPro"/>
</dbReference>